<comment type="similarity">
    <text evidence="3 10">Belongs to the cytochrome P450 family.</text>
</comment>
<dbReference type="InterPro" id="IPR050364">
    <property type="entry name" value="Cytochrome_P450_fung"/>
</dbReference>
<evidence type="ECO:0000313" key="11">
    <source>
        <dbReference type="EMBL" id="TFK27950.1"/>
    </source>
</evidence>
<keyword evidence="5 9" id="KW-0479">Metal-binding</keyword>
<organism evidence="11 12">
    <name type="scientific">Coprinopsis marcescibilis</name>
    <name type="common">Agaric fungus</name>
    <name type="synonym">Psathyrella marcescibilis</name>
    <dbReference type="NCBI Taxonomy" id="230819"/>
    <lineage>
        <taxon>Eukaryota</taxon>
        <taxon>Fungi</taxon>
        <taxon>Dikarya</taxon>
        <taxon>Basidiomycota</taxon>
        <taxon>Agaricomycotina</taxon>
        <taxon>Agaricomycetes</taxon>
        <taxon>Agaricomycetidae</taxon>
        <taxon>Agaricales</taxon>
        <taxon>Agaricineae</taxon>
        <taxon>Psathyrellaceae</taxon>
        <taxon>Coprinopsis</taxon>
    </lineage>
</organism>
<dbReference type="InterPro" id="IPR017972">
    <property type="entry name" value="Cyt_P450_CS"/>
</dbReference>
<dbReference type="InterPro" id="IPR036396">
    <property type="entry name" value="Cyt_P450_sf"/>
</dbReference>
<dbReference type="GO" id="GO:0005506">
    <property type="term" value="F:iron ion binding"/>
    <property type="evidence" value="ECO:0007669"/>
    <property type="project" value="InterPro"/>
</dbReference>
<evidence type="ECO:0000256" key="1">
    <source>
        <dbReference type="ARBA" id="ARBA00001971"/>
    </source>
</evidence>
<dbReference type="GO" id="GO:0020037">
    <property type="term" value="F:heme binding"/>
    <property type="evidence" value="ECO:0007669"/>
    <property type="project" value="InterPro"/>
</dbReference>
<comment type="cofactor">
    <cofactor evidence="1 9">
        <name>heme</name>
        <dbReference type="ChEBI" id="CHEBI:30413"/>
    </cofactor>
</comment>
<dbReference type="GO" id="GO:0004497">
    <property type="term" value="F:monooxygenase activity"/>
    <property type="evidence" value="ECO:0007669"/>
    <property type="project" value="UniProtKB-KW"/>
</dbReference>
<comment type="pathway">
    <text evidence="2">Secondary metabolite biosynthesis.</text>
</comment>
<dbReference type="Pfam" id="PF00067">
    <property type="entry name" value="p450"/>
    <property type="match status" value="1"/>
</dbReference>
<reference evidence="11 12" key="1">
    <citation type="journal article" date="2019" name="Nat. Ecol. Evol.">
        <title>Megaphylogeny resolves global patterns of mushroom evolution.</title>
        <authorList>
            <person name="Varga T."/>
            <person name="Krizsan K."/>
            <person name="Foldi C."/>
            <person name="Dima B."/>
            <person name="Sanchez-Garcia M."/>
            <person name="Sanchez-Ramirez S."/>
            <person name="Szollosi G.J."/>
            <person name="Szarkandi J.G."/>
            <person name="Papp V."/>
            <person name="Albert L."/>
            <person name="Andreopoulos W."/>
            <person name="Angelini C."/>
            <person name="Antonin V."/>
            <person name="Barry K.W."/>
            <person name="Bougher N.L."/>
            <person name="Buchanan P."/>
            <person name="Buyck B."/>
            <person name="Bense V."/>
            <person name="Catcheside P."/>
            <person name="Chovatia M."/>
            <person name="Cooper J."/>
            <person name="Damon W."/>
            <person name="Desjardin D."/>
            <person name="Finy P."/>
            <person name="Geml J."/>
            <person name="Haridas S."/>
            <person name="Hughes K."/>
            <person name="Justo A."/>
            <person name="Karasinski D."/>
            <person name="Kautmanova I."/>
            <person name="Kiss B."/>
            <person name="Kocsube S."/>
            <person name="Kotiranta H."/>
            <person name="LaButti K.M."/>
            <person name="Lechner B.E."/>
            <person name="Liimatainen K."/>
            <person name="Lipzen A."/>
            <person name="Lukacs Z."/>
            <person name="Mihaltcheva S."/>
            <person name="Morgado L.N."/>
            <person name="Niskanen T."/>
            <person name="Noordeloos M.E."/>
            <person name="Ohm R.A."/>
            <person name="Ortiz-Santana B."/>
            <person name="Ovrebo C."/>
            <person name="Racz N."/>
            <person name="Riley R."/>
            <person name="Savchenko A."/>
            <person name="Shiryaev A."/>
            <person name="Soop K."/>
            <person name="Spirin V."/>
            <person name="Szebenyi C."/>
            <person name="Tomsovsky M."/>
            <person name="Tulloss R.E."/>
            <person name="Uehling J."/>
            <person name="Grigoriev I.V."/>
            <person name="Vagvolgyi C."/>
            <person name="Papp T."/>
            <person name="Martin F.M."/>
            <person name="Miettinen O."/>
            <person name="Hibbett D.S."/>
            <person name="Nagy L.G."/>
        </authorList>
    </citation>
    <scope>NUCLEOTIDE SEQUENCE [LARGE SCALE GENOMIC DNA]</scope>
    <source>
        <strain evidence="11 12">CBS 121175</strain>
    </source>
</reference>
<protein>
    <submittedName>
        <fullName evidence="11">Cytochrome P450</fullName>
    </submittedName>
</protein>
<gene>
    <name evidence="11" type="ORF">FA15DRAFT_685650</name>
</gene>
<dbReference type="Gene3D" id="1.10.630.10">
    <property type="entry name" value="Cytochrome P450"/>
    <property type="match status" value="1"/>
</dbReference>
<dbReference type="CDD" id="cd11065">
    <property type="entry name" value="CYP64-like"/>
    <property type="match status" value="1"/>
</dbReference>
<dbReference type="OrthoDB" id="2789670at2759"/>
<dbReference type="AlphaFoldDB" id="A0A5C3L5B9"/>
<name>A0A5C3L5B9_COPMA</name>
<dbReference type="InterPro" id="IPR001128">
    <property type="entry name" value="Cyt_P450"/>
</dbReference>
<dbReference type="PRINTS" id="PR00463">
    <property type="entry name" value="EP450I"/>
</dbReference>
<dbReference type="STRING" id="230819.A0A5C3L5B9"/>
<evidence type="ECO:0000256" key="9">
    <source>
        <dbReference type="PIRSR" id="PIRSR602401-1"/>
    </source>
</evidence>
<evidence type="ECO:0000256" key="10">
    <source>
        <dbReference type="RuleBase" id="RU000461"/>
    </source>
</evidence>
<accession>A0A5C3L5B9</accession>
<dbReference type="Proteomes" id="UP000307440">
    <property type="component" value="Unassembled WGS sequence"/>
</dbReference>
<evidence type="ECO:0000313" key="12">
    <source>
        <dbReference type="Proteomes" id="UP000307440"/>
    </source>
</evidence>
<dbReference type="PANTHER" id="PTHR46300:SF7">
    <property type="entry name" value="P450, PUTATIVE (EUROFUNG)-RELATED"/>
    <property type="match status" value="1"/>
</dbReference>
<evidence type="ECO:0000256" key="4">
    <source>
        <dbReference type="ARBA" id="ARBA00022617"/>
    </source>
</evidence>
<evidence type="ECO:0000256" key="5">
    <source>
        <dbReference type="ARBA" id="ARBA00022723"/>
    </source>
</evidence>
<keyword evidence="6 10" id="KW-0560">Oxidoreductase</keyword>
<evidence type="ECO:0000256" key="8">
    <source>
        <dbReference type="ARBA" id="ARBA00023033"/>
    </source>
</evidence>
<proteinExistence type="inferred from homology"/>
<dbReference type="GO" id="GO:0016705">
    <property type="term" value="F:oxidoreductase activity, acting on paired donors, with incorporation or reduction of molecular oxygen"/>
    <property type="evidence" value="ECO:0007669"/>
    <property type="project" value="InterPro"/>
</dbReference>
<keyword evidence="8 10" id="KW-0503">Monooxygenase</keyword>
<dbReference type="PROSITE" id="PS00086">
    <property type="entry name" value="CYTOCHROME_P450"/>
    <property type="match status" value="1"/>
</dbReference>
<evidence type="ECO:0000256" key="2">
    <source>
        <dbReference type="ARBA" id="ARBA00005179"/>
    </source>
</evidence>
<dbReference type="PANTHER" id="PTHR46300">
    <property type="entry name" value="P450, PUTATIVE (EUROFUNG)-RELATED-RELATED"/>
    <property type="match status" value="1"/>
</dbReference>
<keyword evidence="4 9" id="KW-0349">Heme</keyword>
<dbReference type="SUPFAM" id="SSF48264">
    <property type="entry name" value="Cytochrome P450"/>
    <property type="match status" value="1"/>
</dbReference>
<dbReference type="EMBL" id="ML210160">
    <property type="protein sequence ID" value="TFK27950.1"/>
    <property type="molecule type" value="Genomic_DNA"/>
</dbReference>
<evidence type="ECO:0000256" key="6">
    <source>
        <dbReference type="ARBA" id="ARBA00023002"/>
    </source>
</evidence>
<keyword evidence="12" id="KW-1185">Reference proteome</keyword>
<dbReference type="InterPro" id="IPR002401">
    <property type="entry name" value="Cyt_P450_E_grp-I"/>
</dbReference>
<keyword evidence="7 9" id="KW-0408">Iron</keyword>
<feature type="binding site" description="axial binding residue" evidence="9">
    <location>
        <position position="450"/>
    </location>
    <ligand>
        <name>heme</name>
        <dbReference type="ChEBI" id="CHEBI:30413"/>
    </ligand>
    <ligandPart>
        <name>Fe</name>
        <dbReference type="ChEBI" id="CHEBI:18248"/>
    </ligandPart>
</feature>
<evidence type="ECO:0000256" key="7">
    <source>
        <dbReference type="ARBA" id="ARBA00023004"/>
    </source>
</evidence>
<sequence length="518" mass="58496">MDPFSPLHVAYASAIALILFAGFKKARGASRLPTPPGPKGYPVIGNILDIPSKRQWEGYHELAKTYVLLIQTGDMIYLEAFGQSILVLSSLKRINDLFDKRSAIYSDKPRAPMIVELMNFKGFMGLIGYNDWWKRHRRAFQKHFAPNDLKRYYPVIMKHMKKYLGKLLNDPDDWTAHTRQVYSSLIIEITYGIETTSSKDPLTRDMTEVMDGFSVSCLPGRWLVDTFPILKYVPSWFPGAGFKRFAAYYSALEERTRNTPFNHVINAMRVGTASHSIALDLIEALPDPEDPARKEEEIIARNVAAVTHLAGTDTTLGVALTFYLLMALNPDIQQKAQKELDEVVGDGRLPSFDDREGLVYINAITKELLRFHQVTPMALPHATSTDDVYDGYFIPKGTIVMGNAWHIMHDPENFTDPMAFKPERYIRDGRIDETVLDAEAASFGFGRRICPGRQLSIESIFLTVASTLSVFDIIAPKDENGTPTIRYHIERDGAVLHPDPFEVSFVPRSKDVQTLLDS</sequence>
<evidence type="ECO:0000256" key="3">
    <source>
        <dbReference type="ARBA" id="ARBA00010617"/>
    </source>
</evidence>